<organism evidence="1">
    <name type="scientific">termite gut metagenome</name>
    <dbReference type="NCBI Taxonomy" id="433724"/>
    <lineage>
        <taxon>unclassified sequences</taxon>
        <taxon>metagenomes</taxon>
        <taxon>organismal metagenomes</taxon>
    </lineage>
</organism>
<accession>A0A5J4P7X5</accession>
<feature type="non-terminal residue" evidence="1">
    <location>
        <position position="36"/>
    </location>
</feature>
<dbReference type="AlphaFoldDB" id="A0A5J4P7X5"/>
<evidence type="ECO:0000313" key="1">
    <source>
        <dbReference type="EMBL" id="KAA6304449.1"/>
    </source>
</evidence>
<comment type="caution">
    <text evidence="1">The sequence shown here is derived from an EMBL/GenBank/DDBJ whole genome shotgun (WGS) entry which is preliminary data.</text>
</comment>
<gene>
    <name evidence="1" type="ORF">EZS27_043902</name>
</gene>
<sequence length="36" mass="4381">MQLKRELGMKSYGSAWRMMQQIRKAMAKEEMKEVFE</sequence>
<name>A0A5J4P7X5_9ZZZZ</name>
<protein>
    <submittedName>
        <fullName evidence="1">Uncharacterized protein</fullName>
    </submittedName>
</protein>
<dbReference type="EMBL" id="SNRY01011504">
    <property type="protein sequence ID" value="KAA6304449.1"/>
    <property type="molecule type" value="Genomic_DNA"/>
</dbReference>
<reference evidence="1" key="1">
    <citation type="submission" date="2019-03" db="EMBL/GenBank/DDBJ databases">
        <title>Single cell metagenomics reveals metabolic interactions within the superorganism composed of flagellate Streblomastix strix and complex community of Bacteroidetes bacteria on its surface.</title>
        <authorList>
            <person name="Treitli S.C."/>
            <person name="Kolisko M."/>
            <person name="Husnik F."/>
            <person name="Keeling P."/>
            <person name="Hampl V."/>
        </authorList>
    </citation>
    <scope>NUCLEOTIDE SEQUENCE</scope>
    <source>
        <strain evidence="1">STM</strain>
    </source>
</reference>
<proteinExistence type="predicted"/>